<dbReference type="Proteomes" id="UP000183642">
    <property type="component" value="Unassembled WGS sequence"/>
</dbReference>
<protein>
    <recommendedName>
        <fullName evidence="1">EthD domain-containing protein</fullName>
    </recommendedName>
</protein>
<organism evidence="2 3">
    <name type="scientific">Geodermatophilus obscurus</name>
    <dbReference type="NCBI Taxonomy" id="1861"/>
    <lineage>
        <taxon>Bacteria</taxon>
        <taxon>Bacillati</taxon>
        <taxon>Actinomycetota</taxon>
        <taxon>Actinomycetes</taxon>
        <taxon>Geodermatophilales</taxon>
        <taxon>Geodermatophilaceae</taxon>
        <taxon>Geodermatophilus</taxon>
    </lineage>
</organism>
<evidence type="ECO:0000259" key="1">
    <source>
        <dbReference type="Pfam" id="PF07110"/>
    </source>
</evidence>
<sequence>MVHRLVVSYGQPDDPAAFDSYYRDTHTPLATQMPGLVRLTTGKPQSLDPSHPASYLVAELDFDSEQAMGAAFASEQGKATAKDVPRFATGGAVMTHYEVTEVHVSR</sequence>
<gene>
    <name evidence="2" type="ORF">SAMN05660359_01057</name>
</gene>
<dbReference type="EMBL" id="FOWE01000002">
    <property type="protein sequence ID" value="SFO02939.1"/>
    <property type="molecule type" value="Genomic_DNA"/>
</dbReference>
<proteinExistence type="predicted"/>
<reference evidence="3" key="1">
    <citation type="submission" date="2016-10" db="EMBL/GenBank/DDBJ databases">
        <authorList>
            <person name="Varghese N."/>
            <person name="Submissions S."/>
        </authorList>
    </citation>
    <scope>NUCLEOTIDE SEQUENCE [LARGE SCALE GENOMIC DNA]</scope>
    <source>
        <strain evidence="3">DSM 43161</strain>
    </source>
</reference>
<dbReference type="GO" id="GO:0016491">
    <property type="term" value="F:oxidoreductase activity"/>
    <property type="evidence" value="ECO:0007669"/>
    <property type="project" value="InterPro"/>
</dbReference>
<feature type="domain" description="EthD" evidence="1">
    <location>
        <begin position="14"/>
        <end position="89"/>
    </location>
</feature>
<accession>A0A1I5DUM4</accession>
<dbReference type="SUPFAM" id="SSF54909">
    <property type="entry name" value="Dimeric alpha+beta barrel"/>
    <property type="match status" value="1"/>
</dbReference>
<evidence type="ECO:0000313" key="2">
    <source>
        <dbReference type="EMBL" id="SFO02939.1"/>
    </source>
</evidence>
<dbReference type="Pfam" id="PF07110">
    <property type="entry name" value="EthD"/>
    <property type="match status" value="1"/>
</dbReference>
<dbReference type="AlphaFoldDB" id="A0A1I5DUM4"/>
<dbReference type="PANTHER" id="PTHR40260">
    <property type="entry name" value="BLR8190 PROTEIN"/>
    <property type="match status" value="1"/>
</dbReference>
<evidence type="ECO:0000313" key="3">
    <source>
        <dbReference type="Proteomes" id="UP000183642"/>
    </source>
</evidence>
<name>A0A1I5DUM4_9ACTN</name>
<dbReference type="InterPro" id="IPR011008">
    <property type="entry name" value="Dimeric_a/b-barrel"/>
</dbReference>
<keyword evidence="3" id="KW-1185">Reference proteome</keyword>
<dbReference type="PANTHER" id="PTHR40260:SF2">
    <property type="entry name" value="BLR8190 PROTEIN"/>
    <property type="match status" value="1"/>
</dbReference>
<dbReference type="InterPro" id="IPR009799">
    <property type="entry name" value="EthD_dom"/>
</dbReference>
<dbReference type="RefSeq" id="WP_075012430.1">
    <property type="nucleotide sequence ID" value="NZ_FOWE01000002.1"/>
</dbReference>
<dbReference type="OrthoDB" id="5294870at2"/>
<dbReference type="NCBIfam" id="TIGR02118">
    <property type="entry name" value="EthD family reductase"/>
    <property type="match status" value="1"/>
</dbReference>
<dbReference type="Gene3D" id="3.30.70.100">
    <property type="match status" value="1"/>
</dbReference>